<dbReference type="EMBL" id="DS022308">
    <property type="protein sequence ID" value="OAJ42586.1"/>
    <property type="molecule type" value="Genomic_DNA"/>
</dbReference>
<feature type="region of interest" description="Disordered" evidence="1">
    <location>
        <begin position="118"/>
        <end position="140"/>
    </location>
</feature>
<evidence type="ECO:0000313" key="2">
    <source>
        <dbReference type="EMBL" id="OAJ42586.1"/>
    </source>
</evidence>
<reference evidence="2 3" key="1">
    <citation type="submission" date="2006-10" db="EMBL/GenBank/DDBJ databases">
        <title>The Genome Sequence of Batrachochytrium dendrobatidis JEL423.</title>
        <authorList>
            <consortium name="The Broad Institute Genome Sequencing Platform"/>
            <person name="Birren B."/>
            <person name="Lander E."/>
            <person name="Galagan J."/>
            <person name="Cuomo C."/>
            <person name="Devon K."/>
            <person name="Jaffe D."/>
            <person name="Butler J."/>
            <person name="Alvarez P."/>
            <person name="Gnerre S."/>
            <person name="Grabherr M."/>
            <person name="Kleber M."/>
            <person name="Mauceli E."/>
            <person name="Brockman W."/>
            <person name="Young S."/>
            <person name="LaButti K."/>
            <person name="Sykes S."/>
            <person name="DeCaprio D."/>
            <person name="Crawford M."/>
            <person name="Koehrsen M."/>
            <person name="Engels R."/>
            <person name="Montgomery P."/>
            <person name="Pearson M."/>
            <person name="Howarth C."/>
            <person name="Larson L."/>
            <person name="White J."/>
            <person name="O'Leary S."/>
            <person name="Kodira C."/>
            <person name="Zeng Q."/>
            <person name="Yandava C."/>
            <person name="Alvarado L."/>
            <person name="Longcore J."/>
            <person name="James T."/>
        </authorList>
    </citation>
    <scope>NUCLEOTIDE SEQUENCE [LARGE SCALE GENOMIC DNA]</scope>
    <source>
        <strain evidence="2 3">JEL423</strain>
    </source>
</reference>
<organism evidence="2 3">
    <name type="scientific">Batrachochytrium dendrobatidis (strain JEL423)</name>
    <dbReference type="NCBI Taxonomy" id="403673"/>
    <lineage>
        <taxon>Eukaryota</taxon>
        <taxon>Fungi</taxon>
        <taxon>Fungi incertae sedis</taxon>
        <taxon>Chytridiomycota</taxon>
        <taxon>Chytridiomycota incertae sedis</taxon>
        <taxon>Chytridiomycetes</taxon>
        <taxon>Rhizophydiales</taxon>
        <taxon>Rhizophydiales incertae sedis</taxon>
        <taxon>Batrachochytrium</taxon>
    </lineage>
</organism>
<dbReference type="VEuPathDB" id="FungiDB:BDEG_26029"/>
<sequence length="393" mass="43345">MLYQQIYRRLPLKTGTRCILYKIESMIVRDFAFAATDARFNGKSSAASTDTKSKKNDALRQSNTADNESMSHGQDAMPSSDGVLQGDSDTHHMDDSDGEVDVAGQGWEWKWSFRTSTASHRNSNTFGSTGSQRNSALEKKGVDASIPTPVLLSLKLSDLDSILLPTLVHTLEKELGYIPDVTPTASTTQSSVHAQVVDTPVYRLKVHRMHAVFPFVKATEYEMSMESGDELIIISKHAGDVKPHTDDEYFTESLDAVIVKDTDTAIGKDTDAMETKDSNKKVISGRWTSIDELEDVDTLLGARSSSTSTTPSKYLTRENMTITYSPAVDELSLKVQEFLDYNRSYGAGWLTGLKLRVYGKWEDPTPAIESRKAIITIQLCGIGLVPGNYCEAS</sequence>
<protein>
    <submittedName>
        <fullName evidence="2">Uncharacterized protein</fullName>
    </submittedName>
</protein>
<gene>
    <name evidence="2" type="ORF">BDEG_26029</name>
</gene>
<proteinExistence type="predicted"/>
<dbReference type="Proteomes" id="UP000077115">
    <property type="component" value="Unassembled WGS sequence"/>
</dbReference>
<dbReference type="OrthoDB" id="2149048at2759"/>
<feature type="compositionally biased region" description="Polar residues" evidence="1">
    <location>
        <begin position="118"/>
        <end position="135"/>
    </location>
</feature>
<evidence type="ECO:0000313" key="3">
    <source>
        <dbReference type="Proteomes" id="UP000077115"/>
    </source>
</evidence>
<name>A0A177WRZ0_BATDL</name>
<evidence type="ECO:0000256" key="1">
    <source>
        <dbReference type="SAM" id="MobiDB-lite"/>
    </source>
</evidence>
<reference evidence="2 3" key="2">
    <citation type="submission" date="2016-05" db="EMBL/GenBank/DDBJ databases">
        <title>Lineage-specific infection strategies underlie the spectrum of fungal disease in amphibians.</title>
        <authorList>
            <person name="Cuomo C.A."/>
            <person name="Farrer R.A."/>
            <person name="James T."/>
            <person name="Longcore J."/>
            <person name="Birren B."/>
        </authorList>
    </citation>
    <scope>NUCLEOTIDE SEQUENCE [LARGE SCALE GENOMIC DNA]</scope>
    <source>
        <strain evidence="2 3">JEL423</strain>
    </source>
</reference>
<dbReference type="AlphaFoldDB" id="A0A177WRZ0"/>
<feature type="compositionally biased region" description="Polar residues" evidence="1">
    <location>
        <begin position="59"/>
        <end position="72"/>
    </location>
</feature>
<accession>A0A177WRZ0</accession>
<feature type="region of interest" description="Disordered" evidence="1">
    <location>
        <begin position="42"/>
        <end position="99"/>
    </location>
</feature>